<organism evidence="2 3">
    <name type="scientific">Erysiphe pulchra</name>
    <dbReference type="NCBI Taxonomy" id="225359"/>
    <lineage>
        <taxon>Eukaryota</taxon>
        <taxon>Fungi</taxon>
        <taxon>Dikarya</taxon>
        <taxon>Ascomycota</taxon>
        <taxon>Pezizomycotina</taxon>
        <taxon>Leotiomycetes</taxon>
        <taxon>Erysiphales</taxon>
        <taxon>Erysiphaceae</taxon>
        <taxon>Erysiphe</taxon>
    </lineage>
</organism>
<accession>A0A2S4PIA6</accession>
<keyword evidence="3" id="KW-1185">Reference proteome</keyword>
<evidence type="ECO:0000313" key="3">
    <source>
        <dbReference type="Proteomes" id="UP000237438"/>
    </source>
</evidence>
<dbReference type="AlphaFoldDB" id="A0A2S4PIA6"/>
<reference evidence="2 3" key="1">
    <citation type="submission" date="2017-10" db="EMBL/GenBank/DDBJ databases">
        <title>Development of genomic resources for the powdery mildew, Erysiphe pulchra.</title>
        <authorList>
            <person name="Wadl P.A."/>
            <person name="Mack B.M."/>
            <person name="Moore G."/>
            <person name="Beltz S.B."/>
        </authorList>
    </citation>
    <scope>NUCLEOTIDE SEQUENCE [LARGE SCALE GENOMIC DNA]</scope>
    <source>
        <strain evidence="2">Cflorida</strain>
    </source>
</reference>
<evidence type="ECO:0000256" key="1">
    <source>
        <dbReference type="SAM" id="MobiDB-lite"/>
    </source>
</evidence>
<name>A0A2S4PIA6_9PEZI</name>
<protein>
    <submittedName>
        <fullName evidence="2">Uncharacterized protein</fullName>
    </submittedName>
</protein>
<feature type="region of interest" description="Disordered" evidence="1">
    <location>
        <begin position="113"/>
        <end position="138"/>
    </location>
</feature>
<sequence length="138" mass="16314">LKREITSFDRTKQAPGKSPEECFAFLKVLRRRYLQVKPEKRGSLKDDDIFGYLLDRLKESEWRQTINTLDAQPNLDMEDKLDSLQRLWDITPSLKGIDNEEAFVARGRWPKSQLRTQRVQSHSPENQGDFWNANHNNR</sequence>
<feature type="non-terminal residue" evidence="2">
    <location>
        <position position="1"/>
    </location>
</feature>
<evidence type="ECO:0000313" key="2">
    <source>
        <dbReference type="EMBL" id="POS81781.1"/>
    </source>
</evidence>
<feature type="compositionally biased region" description="Polar residues" evidence="1">
    <location>
        <begin position="113"/>
        <end position="126"/>
    </location>
</feature>
<dbReference type="EMBL" id="PEDP01007939">
    <property type="protein sequence ID" value="POS81781.1"/>
    <property type="molecule type" value="Genomic_DNA"/>
</dbReference>
<comment type="caution">
    <text evidence="2">The sequence shown here is derived from an EMBL/GenBank/DDBJ whole genome shotgun (WGS) entry which is preliminary data.</text>
</comment>
<gene>
    <name evidence="2" type="ORF">EPUL_006737</name>
</gene>
<dbReference type="Proteomes" id="UP000237438">
    <property type="component" value="Unassembled WGS sequence"/>
</dbReference>
<proteinExistence type="predicted"/>